<organism evidence="2 3">
    <name type="scientific">Rhizobium altiplani</name>
    <dbReference type="NCBI Taxonomy" id="1864509"/>
    <lineage>
        <taxon>Bacteria</taxon>
        <taxon>Pseudomonadati</taxon>
        <taxon>Pseudomonadota</taxon>
        <taxon>Alphaproteobacteria</taxon>
        <taxon>Hyphomicrobiales</taxon>
        <taxon>Rhizobiaceae</taxon>
        <taxon>Rhizobium/Agrobacterium group</taxon>
        <taxon>Rhizobium</taxon>
    </lineage>
</organism>
<evidence type="ECO:0000313" key="3">
    <source>
        <dbReference type="Proteomes" id="UP000068164"/>
    </source>
</evidence>
<dbReference type="AlphaFoldDB" id="A0A109JCE8"/>
<comment type="caution">
    <text evidence="2">The sequence shown here is derived from an EMBL/GenBank/DDBJ whole genome shotgun (WGS) entry which is preliminary data.</text>
</comment>
<protein>
    <recommendedName>
        <fullName evidence="4">Glycine zipper family protein</fullName>
    </recommendedName>
</protein>
<dbReference type="EMBL" id="LNCD01000107">
    <property type="protein sequence ID" value="KWV46336.1"/>
    <property type="molecule type" value="Genomic_DNA"/>
</dbReference>
<evidence type="ECO:0008006" key="4">
    <source>
        <dbReference type="Google" id="ProtNLM"/>
    </source>
</evidence>
<keyword evidence="3" id="KW-1185">Reference proteome</keyword>
<accession>A0A109JCE8</accession>
<proteinExistence type="predicted"/>
<keyword evidence="1" id="KW-0732">Signal</keyword>
<evidence type="ECO:0000256" key="1">
    <source>
        <dbReference type="SAM" id="SignalP"/>
    </source>
</evidence>
<dbReference type="RefSeq" id="WP_062372950.1">
    <property type="nucleotide sequence ID" value="NZ_LNCD01000107.1"/>
</dbReference>
<feature type="chain" id="PRO_5007136634" description="Glycine zipper family protein" evidence="1">
    <location>
        <begin position="27"/>
        <end position="107"/>
    </location>
</feature>
<evidence type="ECO:0000313" key="2">
    <source>
        <dbReference type="EMBL" id="KWV46336.1"/>
    </source>
</evidence>
<dbReference type="PROSITE" id="PS51257">
    <property type="entry name" value="PROKAR_LIPOPROTEIN"/>
    <property type="match status" value="1"/>
</dbReference>
<name>A0A109JCE8_9HYPH</name>
<dbReference type="Proteomes" id="UP000068164">
    <property type="component" value="Unassembled WGS sequence"/>
</dbReference>
<gene>
    <name evidence="2" type="ORF">AS026_15425</name>
</gene>
<dbReference type="OrthoDB" id="8393735at2"/>
<reference evidence="2 3" key="1">
    <citation type="submission" date="2015-11" db="EMBL/GenBank/DDBJ databases">
        <title>Draft Genome Sequence of the Strain BR 10423 (Rhizobium sp.) isolated from nodules of Mimosa pudica.</title>
        <authorList>
            <person name="Barauna A.C."/>
            <person name="Zilli J.E."/>
            <person name="Simoes-Araujo J.L."/>
            <person name="Reis V.M."/>
            <person name="James E.K."/>
            <person name="Reis F.B.Jr."/>
            <person name="Rouws L.F."/>
            <person name="Passos S.R."/>
            <person name="Gois S.R."/>
        </authorList>
    </citation>
    <scope>NUCLEOTIDE SEQUENCE [LARGE SCALE GENOMIC DNA]</scope>
    <source>
        <strain evidence="2 3">BR10423</strain>
    </source>
</reference>
<feature type="signal peptide" evidence="1">
    <location>
        <begin position="1"/>
        <end position="26"/>
    </location>
</feature>
<sequence length="107" mass="11294">MLRGMGRAFALCVVVAALSGCVDANAPTLVPVAAPFDPPLNPPGIAHHICVADGNFMYREAKKQYELRVGMAGAPIDPAQEEANATAAAHRQYVACLSSQGYRIANR</sequence>